<name>A0A4Y2FCE5_ARAVE</name>
<sequence>MVVGRIVIEPQVRESNQARMMRLVVRQHIQGVPAPPQGGYLLSWLDGSALRSIHCRNEMMRLVVLGSIQIYATSPLTLPGTAGAPSTISNTFQTL</sequence>
<dbReference type="AlphaFoldDB" id="A0A4Y2FCE5"/>
<dbReference type="Proteomes" id="UP000499080">
    <property type="component" value="Unassembled WGS sequence"/>
</dbReference>
<proteinExistence type="predicted"/>
<keyword evidence="2" id="KW-1185">Reference proteome</keyword>
<evidence type="ECO:0000313" key="1">
    <source>
        <dbReference type="EMBL" id="GBM39022.1"/>
    </source>
</evidence>
<reference evidence="1 2" key="1">
    <citation type="journal article" date="2019" name="Sci. Rep.">
        <title>Orb-weaving spider Araneus ventricosus genome elucidates the spidroin gene catalogue.</title>
        <authorList>
            <person name="Kono N."/>
            <person name="Nakamura H."/>
            <person name="Ohtoshi R."/>
            <person name="Moran D.A.P."/>
            <person name="Shinohara A."/>
            <person name="Yoshida Y."/>
            <person name="Fujiwara M."/>
            <person name="Mori M."/>
            <person name="Tomita M."/>
            <person name="Arakawa K."/>
        </authorList>
    </citation>
    <scope>NUCLEOTIDE SEQUENCE [LARGE SCALE GENOMIC DNA]</scope>
</reference>
<organism evidence="1 2">
    <name type="scientific">Araneus ventricosus</name>
    <name type="common">Orbweaver spider</name>
    <name type="synonym">Epeira ventricosa</name>
    <dbReference type="NCBI Taxonomy" id="182803"/>
    <lineage>
        <taxon>Eukaryota</taxon>
        <taxon>Metazoa</taxon>
        <taxon>Ecdysozoa</taxon>
        <taxon>Arthropoda</taxon>
        <taxon>Chelicerata</taxon>
        <taxon>Arachnida</taxon>
        <taxon>Araneae</taxon>
        <taxon>Araneomorphae</taxon>
        <taxon>Entelegynae</taxon>
        <taxon>Araneoidea</taxon>
        <taxon>Araneidae</taxon>
        <taxon>Araneus</taxon>
    </lineage>
</organism>
<accession>A0A4Y2FCE5</accession>
<protein>
    <submittedName>
        <fullName evidence="1">Uncharacterized protein</fullName>
    </submittedName>
</protein>
<comment type="caution">
    <text evidence="1">The sequence shown here is derived from an EMBL/GenBank/DDBJ whole genome shotgun (WGS) entry which is preliminary data.</text>
</comment>
<dbReference type="EMBL" id="BGPR01095574">
    <property type="protein sequence ID" value="GBM39022.1"/>
    <property type="molecule type" value="Genomic_DNA"/>
</dbReference>
<gene>
    <name evidence="1" type="ORF">AVEN_251424_1</name>
</gene>
<evidence type="ECO:0000313" key="2">
    <source>
        <dbReference type="Proteomes" id="UP000499080"/>
    </source>
</evidence>